<comment type="caution">
    <text evidence="1">The sequence shown here is derived from an EMBL/GenBank/DDBJ whole genome shotgun (WGS) entry which is preliminary data.</text>
</comment>
<evidence type="ECO:0000313" key="1">
    <source>
        <dbReference type="EMBL" id="RGE88874.1"/>
    </source>
</evidence>
<protein>
    <submittedName>
        <fullName evidence="1">Cob(I)yrinic acid a,c-diamide adenosyltransferase</fullName>
    </submittedName>
</protein>
<evidence type="ECO:0000313" key="2">
    <source>
        <dbReference type="Proteomes" id="UP000261080"/>
    </source>
</evidence>
<dbReference type="GO" id="GO:0005524">
    <property type="term" value="F:ATP binding"/>
    <property type="evidence" value="ECO:0007669"/>
    <property type="project" value="InterPro"/>
</dbReference>
<dbReference type="RefSeq" id="WP_024733567.1">
    <property type="nucleotide sequence ID" value="NZ_BAABYU010000002.1"/>
</dbReference>
<accession>A0A3E3K4K6</accession>
<dbReference type="GeneID" id="97193824"/>
<dbReference type="PANTHER" id="PTHR46638">
    <property type="entry name" value="CORRINOID ADENOSYLTRANSFERASE"/>
    <property type="match status" value="1"/>
</dbReference>
<dbReference type="GO" id="GO:0009236">
    <property type="term" value="P:cobalamin biosynthetic process"/>
    <property type="evidence" value="ECO:0007669"/>
    <property type="project" value="InterPro"/>
</dbReference>
<dbReference type="OrthoDB" id="9810309at2"/>
<dbReference type="InterPro" id="IPR003724">
    <property type="entry name" value="CblAdoTrfase_CobA"/>
</dbReference>
<gene>
    <name evidence="1" type="ORF">DW016_05045</name>
</gene>
<dbReference type="AlphaFoldDB" id="A0A3E3K4K6"/>
<proteinExistence type="predicted"/>
<sequence>MGQRGMIHVYCGDGKGKTSAALGLMIRAAGRGKKILFVRFLKNDDSGEIAVLEQISSICQLRMPKVPGFYWTMTKDQKEELKRAYTRVWESIEEQAGEFDVLVMDEFTSTFRYGLIPNERVLSFLGKEGERPEIILTGRDPDGRVLEMADYISEIKAVRHPFEQGIPAREGIEY</sequence>
<dbReference type="PIRSF" id="PIRSF015617">
    <property type="entry name" value="Adensltrnsf_CobA"/>
    <property type="match status" value="1"/>
</dbReference>
<name>A0A3E3K4K6_9FIRM</name>
<reference evidence="1 2" key="1">
    <citation type="submission" date="2018-08" db="EMBL/GenBank/DDBJ databases">
        <title>A genome reference for cultivated species of the human gut microbiota.</title>
        <authorList>
            <person name="Zou Y."/>
            <person name="Xue W."/>
            <person name="Luo G."/>
        </authorList>
    </citation>
    <scope>NUCLEOTIDE SEQUENCE [LARGE SCALE GENOMIC DNA]</scope>
    <source>
        <strain evidence="1 2">AF37-2AT</strain>
    </source>
</reference>
<organism evidence="1 2">
    <name type="scientific">Sellimonas intestinalis</name>
    <dbReference type="NCBI Taxonomy" id="1653434"/>
    <lineage>
        <taxon>Bacteria</taxon>
        <taxon>Bacillati</taxon>
        <taxon>Bacillota</taxon>
        <taxon>Clostridia</taxon>
        <taxon>Lachnospirales</taxon>
        <taxon>Lachnospiraceae</taxon>
        <taxon>Sellimonas</taxon>
    </lineage>
</organism>
<dbReference type="SUPFAM" id="SSF52540">
    <property type="entry name" value="P-loop containing nucleoside triphosphate hydrolases"/>
    <property type="match status" value="1"/>
</dbReference>
<dbReference type="InterPro" id="IPR027417">
    <property type="entry name" value="P-loop_NTPase"/>
</dbReference>
<dbReference type="Proteomes" id="UP000261080">
    <property type="component" value="Unassembled WGS sequence"/>
</dbReference>
<dbReference type="PANTHER" id="PTHR46638:SF1">
    <property type="entry name" value="CORRINOID ADENOSYLTRANSFERASE"/>
    <property type="match status" value="1"/>
</dbReference>
<dbReference type="EMBL" id="QVLX01000002">
    <property type="protein sequence ID" value="RGE88874.1"/>
    <property type="molecule type" value="Genomic_DNA"/>
</dbReference>
<dbReference type="GO" id="GO:0008817">
    <property type="term" value="F:corrinoid adenosyltransferase activity"/>
    <property type="evidence" value="ECO:0007669"/>
    <property type="project" value="InterPro"/>
</dbReference>
<keyword evidence="1" id="KW-0808">Transferase</keyword>
<keyword evidence="2" id="KW-1185">Reference proteome</keyword>
<dbReference type="Pfam" id="PF02572">
    <property type="entry name" value="CobA_CobO_BtuR"/>
    <property type="match status" value="1"/>
</dbReference>
<dbReference type="Gene3D" id="3.40.50.300">
    <property type="entry name" value="P-loop containing nucleotide triphosphate hydrolases"/>
    <property type="match status" value="1"/>
</dbReference>